<sequence length="201" mass="22719">MHHFYFLPGASGNTDFWQPLLQKYINTTHEGQIIAYPGFYNIPCEPHIQSFEQLSDHVLSKIVKPSILIAQSMGGLFAIRAALEKGDLVKGLVLIATSGGICLDEFNVQDWRADYHQQQAQTPNWFVKTQANYEKELASIKIPVLLIWADADPISPLPIALKLQSYLPQAELKVIRSTSHHFASLHSTKIKAYIDEYFQLP</sequence>
<gene>
    <name evidence="2" type="ORF">P256_00935</name>
</gene>
<dbReference type="Proteomes" id="UP000023785">
    <property type="component" value="Unassembled WGS sequence"/>
</dbReference>
<feature type="domain" description="Peptidase S33 tripeptidyl aminopeptidase-like C-terminal" evidence="1">
    <location>
        <begin position="116"/>
        <end position="199"/>
    </location>
</feature>
<name>V2TS94_9GAMM</name>
<organism evidence="2 3">
    <name type="scientific">Acinetobacter nectaris CIP 110549</name>
    <dbReference type="NCBI Taxonomy" id="1392540"/>
    <lineage>
        <taxon>Bacteria</taxon>
        <taxon>Pseudomonadati</taxon>
        <taxon>Pseudomonadota</taxon>
        <taxon>Gammaproteobacteria</taxon>
        <taxon>Moraxellales</taxon>
        <taxon>Moraxellaceae</taxon>
        <taxon>Acinetobacter</taxon>
    </lineage>
</organism>
<dbReference type="Gene3D" id="3.40.50.1820">
    <property type="entry name" value="alpha/beta hydrolase"/>
    <property type="match status" value="1"/>
</dbReference>
<dbReference type="STRING" id="1392540.P256_00935"/>
<dbReference type="PANTHER" id="PTHR43194:SF2">
    <property type="entry name" value="PEROXISOMAL MEMBRANE PROTEIN LPX1"/>
    <property type="match status" value="1"/>
</dbReference>
<evidence type="ECO:0000313" key="3">
    <source>
        <dbReference type="Proteomes" id="UP000023785"/>
    </source>
</evidence>
<comment type="caution">
    <text evidence="2">The sequence shown here is derived from an EMBL/GenBank/DDBJ whole genome shotgun (WGS) entry which is preliminary data.</text>
</comment>
<evidence type="ECO:0000259" key="1">
    <source>
        <dbReference type="Pfam" id="PF08386"/>
    </source>
</evidence>
<dbReference type="EMBL" id="AYER01000003">
    <property type="protein sequence ID" value="ESK40482.1"/>
    <property type="molecule type" value="Genomic_DNA"/>
</dbReference>
<dbReference type="AlphaFoldDB" id="V2TS94"/>
<protein>
    <recommendedName>
        <fullName evidence="1">Peptidase S33 tripeptidyl aminopeptidase-like C-terminal domain-containing protein</fullName>
    </recommendedName>
</protein>
<dbReference type="SUPFAM" id="SSF53474">
    <property type="entry name" value="alpha/beta-Hydrolases"/>
    <property type="match status" value="1"/>
</dbReference>
<keyword evidence="3" id="KW-1185">Reference proteome</keyword>
<proteinExistence type="predicted"/>
<dbReference type="OrthoDB" id="5521505at2"/>
<evidence type="ECO:0000313" key="2">
    <source>
        <dbReference type="EMBL" id="ESK40482.1"/>
    </source>
</evidence>
<accession>V2TS94</accession>
<dbReference type="PANTHER" id="PTHR43194">
    <property type="entry name" value="HYDROLASE ALPHA/BETA FOLD FAMILY"/>
    <property type="match status" value="1"/>
</dbReference>
<dbReference type="HOGENOM" id="CLU_114833_0_0_6"/>
<dbReference type="Pfam" id="PF08386">
    <property type="entry name" value="Abhydrolase_4"/>
    <property type="match status" value="1"/>
</dbReference>
<reference evidence="2 3" key="1">
    <citation type="submission" date="2013-10" db="EMBL/GenBank/DDBJ databases">
        <title>The Genome Sequence of Acinetobacter nectaris CIP 110549.</title>
        <authorList>
            <consortium name="The Broad Institute Genomics Platform"/>
            <consortium name="The Broad Institute Genome Sequencing Center for Infectious Disease"/>
            <person name="Cerqueira G."/>
            <person name="Feldgarden M."/>
            <person name="Courvalin P."/>
            <person name="Grillot-Courvalin C."/>
            <person name="Clermont D."/>
            <person name="Rocha E."/>
            <person name="Yoon E.-J."/>
            <person name="Nemec A."/>
            <person name="Young S.K."/>
            <person name="Zeng Q."/>
            <person name="Gargeya S."/>
            <person name="Fitzgerald M."/>
            <person name="Abouelleil A."/>
            <person name="Alvarado L."/>
            <person name="Berlin A.M."/>
            <person name="Chapman S.B."/>
            <person name="Gainer-Dewar J."/>
            <person name="Goldberg J."/>
            <person name="Gnerre S."/>
            <person name="Griggs A."/>
            <person name="Gujja S."/>
            <person name="Hansen M."/>
            <person name="Howarth C."/>
            <person name="Imamovic A."/>
            <person name="Ireland A."/>
            <person name="Larimer J."/>
            <person name="McCowan C."/>
            <person name="Murphy C."/>
            <person name="Pearson M."/>
            <person name="Poon T.W."/>
            <person name="Priest M."/>
            <person name="Roberts A."/>
            <person name="Saif S."/>
            <person name="Shea T."/>
            <person name="Sykes S."/>
            <person name="Wortman J."/>
            <person name="Nusbaum C."/>
            <person name="Birren B."/>
        </authorList>
    </citation>
    <scope>NUCLEOTIDE SEQUENCE [LARGE SCALE GENOMIC DNA]</scope>
    <source>
        <strain evidence="2 3">CIP 110549</strain>
    </source>
</reference>
<dbReference type="eggNOG" id="COG1073">
    <property type="taxonomic scope" value="Bacteria"/>
</dbReference>
<dbReference type="InterPro" id="IPR050228">
    <property type="entry name" value="Carboxylesterase_BioH"/>
</dbReference>
<dbReference type="PATRIC" id="fig|1392540.3.peg.906"/>
<dbReference type="InterPro" id="IPR029058">
    <property type="entry name" value="AB_hydrolase_fold"/>
</dbReference>
<dbReference type="RefSeq" id="WP_023272515.1">
    <property type="nucleotide sequence ID" value="NZ_KI530712.1"/>
</dbReference>
<dbReference type="InterPro" id="IPR013595">
    <property type="entry name" value="Pept_S33_TAP-like_C"/>
</dbReference>